<dbReference type="AlphaFoldDB" id="A0AAV7K0L5"/>
<organism evidence="3 4">
    <name type="scientific">Oopsacas minuta</name>
    <dbReference type="NCBI Taxonomy" id="111878"/>
    <lineage>
        <taxon>Eukaryota</taxon>
        <taxon>Metazoa</taxon>
        <taxon>Porifera</taxon>
        <taxon>Hexactinellida</taxon>
        <taxon>Hexasterophora</taxon>
        <taxon>Lyssacinosida</taxon>
        <taxon>Leucopsacidae</taxon>
        <taxon>Oopsacas</taxon>
    </lineage>
</organism>
<protein>
    <recommendedName>
        <fullName evidence="2">Large ribosomal subunit protein uL30-like ferredoxin-like fold domain-containing protein</fullName>
    </recommendedName>
</protein>
<accession>A0AAV7K0L5</accession>
<reference evidence="3 4" key="1">
    <citation type="journal article" date="2023" name="BMC Biol.">
        <title>The compact genome of the sponge Oopsacas minuta (Hexactinellida) is lacking key metazoan core genes.</title>
        <authorList>
            <person name="Santini S."/>
            <person name="Schenkelaars Q."/>
            <person name="Jourda C."/>
            <person name="Duchesne M."/>
            <person name="Belahbib H."/>
            <person name="Rocher C."/>
            <person name="Selva M."/>
            <person name="Riesgo A."/>
            <person name="Vervoort M."/>
            <person name="Leys S.P."/>
            <person name="Kodjabachian L."/>
            <person name="Le Bivic A."/>
            <person name="Borchiellini C."/>
            <person name="Claverie J.M."/>
            <person name="Renard E."/>
        </authorList>
    </citation>
    <scope>NUCLEOTIDE SEQUENCE [LARGE SCALE GENOMIC DNA]</scope>
    <source>
        <strain evidence="3">SPO-2</strain>
    </source>
</reference>
<dbReference type="InterPro" id="IPR036919">
    <property type="entry name" value="Ribo_uL30_ferredoxin-like_sf"/>
</dbReference>
<name>A0AAV7K0L5_9METZ</name>
<feature type="domain" description="Large ribosomal subunit protein uL30-like ferredoxin-like fold" evidence="2">
    <location>
        <begin position="8"/>
        <end position="53"/>
    </location>
</feature>
<sequence length="109" mass="12304">MAEIPKMLAVTLRNSAIRRPYWIKGIIKSLGLKKGPIYLLKNTEVTCGKLKHLSALVIVKHVTIRNYANPYGTSRLNERGELFLGDPLNLNPTLGNLTPEEHKKIQKED</sequence>
<dbReference type="Proteomes" id="UP001165289">
    <property type="component" value="Unassembled WGS sequence"/>
</dbReference>
<evidence type="ECO:0000313" key="4">
    <source>
        <dbReference type="Proteomes" id="UP001165289"/>
    </source>
</evidence>
<keyword evidence="4" id="KW-1185">Reference proteome</keyword>
<evidence type="ECO:0000259" key="2">
    <source>
        <dbReference type="Pfam" id="PF00327"/>
    </source>
</evidence>
<evidence type="ECO:0000256" key="1">
    <source>
        <dbReference type="ARBA" id="ARBA00007594"/>
    </source>
</evidence>
<dbReference type="SUPFAM" id="SSF55129">
    <property type="entry name" value="Ribosomal protein L30p/L7e"/>
    <property type="match status" value="1"/>
</dbReference>
<evidence type="ECO:0000313" key="3">
    <source>
        <dbReference type="EMBL" id="KAI6654748.1"/>
    </source>
</evidence>
<dbReference type="EMBL" id="JAKMXF010000221">
    <property type="protein sequence ID" value="KAI6654748.1"/>
    <property type="molecule type" value="Genomic_DNA"/>
</dbReference>
<gene>
    <name evidence="3" type="ORF">LOD99_2627</name>
</gene>
<comment type="caution">
    <text evidence="3">The sequence shown here is derived from an EMBL/GenBank/DDBJ whole genome shotgun (WGS) entry which is preliminary data.</text>
</comment>
<dbReference type="Pfam" id="PF00327">
    <property type="entry name" value="Ribosomal_L30"/>
    <property type="match status" value="1"/>
</dbReference>
<proteinExistence type="inferred from homology"/>
<dbReference type="Gene3D" id="3.30.1390.20">
    <property type="entry name" value="Ribosomal protein L30, ferredoxin-like fold domain"/>
    <property type="match status" value="1"/>
</dbReference>
<dbReference type="InterPro" id="IPR016082">
    <property type="entry name" value="Ribosomal_uL30_ferredoxin-like"/>
</dbReference>
<comment type="similarity">
    <text evidence="1">Belongs to the universal ribosomal protein uL30 family.</text>
</comment>